<keyword evidence="2" id="KW-0813">Transport</keyword>
<feature type="transmembrane region" description="Helical" evidence="7">
    <location>
        <begin position="285"/>
        <end position="305"/>
    </location>
</feature>
<dbReference type="InterPro" id="IPR010290">
    <property type="entry name" value="TM_effector"/>
</dbReference>
<dbReference type="Gene3D" id="1.20.1250.20">
    <property type="entry name" value="MFS general substrate transporter like domains"/>
    <property type="match status" value="1"/>
</dbReference>
<reference evidence="8 9" key="1">
    <citation type="submission" date="2024-06" db="EMBL/GenBank/DDBJ databases">
        <title>The Natural Products Discovery Center: Release of the First 8490 Sequenced Strains for Exploring Actinobacteria Biosynthetic Diversity.</title>
        <authorList>
            <person name="Kalkreuter E."/>
            <person name="Kautsar S.A."/>
            <person name="Yang D."/>
            <person name="Bader C.D."/>
            <person name="Teijaro C.N."/>
            <person name="Fluegel L."/>
            <person name="Davis C.M."/>
            <person name="Simpson J.R."/>
            <person name="Lauterbach L."/>
            <person name="Steele A.D."/>
            <person name="Gui C."/>
            <person name="Meng S."/>
            <person name="Li G."/>
            <person name="Viehrig K."/>
            <person name="Ye F."/>
            <person name="Su P."/>
            <person name="Kiefer A.F."/>
            <person name="Nichols A."/>
            <person name="Cepeda A.J."/>
            <person name="Yan W."/>
            <person name="Fan B."/>
            <person name="Jiang Y."/>
            <person name="Adhikari A."/>
            <person name="Zheng C.-J."/>
            <person name="Schuster L."/>
            <person name="Cowan T.M."/>
            <person name="Smanski M.J."/>
            <person name="Chevrette M.G."/>
            <person name="De Carvalho L.P.S."/>
            <person name="Shen B."/>
        </authorList>
    </citation>
    <scope>NUCLEOTIDE SEQUENCE [LARGE SCALE GENOMIC DNA]</scope>
    <source>
        <strain evidence="8 9">NPDC033039</strain>
    </source>
</reference>
<keyword evidence="6 7" id="KW-0472">Membrane</keyword>
<feature type="transmembrane region" description="Helical" evidence="7">
    <location>
        <begin position="226"/>
        <end position="248"/>
    </location>
</feature>
<organism evidence="8 9">
    <name type="scientific">Streptomyces catenulae</name>
    <dbReference type="NCBI Taxonomy" id="66875"/>
    <lineage>
        <taxon>Bacteria</taxon>
        <taxon>Bacillati</taxon>
        <taxon>Actinomycetota</taxon>
        <taxon>Actinomycetes</taxon>
        <taxon>Kitasatosporales</taxon>
        <taxon>Streptomycetaceae</taxon>
        <taxon>Streptomyces</taxon>
    </lineage>
</organism>
<comment type="caution">
    <text evidence="8">The sequence shown here is derived from an EMBL/GenBank/DDBJ whole genome shotgun (WGS) entry which is preliminary data.</text>
</comment>
<evidence type="ECO:0000313" key="9">
    <source>
        <dbReference type="Proteomes" id="UP001550853"/>
    </source>
</evidence>
<feature type="transmembrane region" description="Helical" evidence="7">
    <location>
        <begin position="22"/>
        <end position="40"/>
    </location>
</feature>
<evidence type="ECO:0000256" key="3">
    <source>
        <dbReference type="ARBA" id="ARBA00022475"/>
    </source>
</evidence>
<evidence type="ECO:0000256" key="6">
    <source>
        <dbReference type="ARBA" id="ARBA00023136"/>
    </source>
</evidence>
<dbReference type="PANTHER" id="PTHR23513">
    <property type="entry name" value="INTEGRAL MEMBRANE EFFLUX PROTEIN-RELATED"/>
    <property type="match status" value="1"/>
</dbReference>
<keyword evidence="3" id="KW-1003">Cell membrane</keyword>
<evidence type="ECO:0000313" key="8">
    <source>
        <dbReference type="EMBL" id="MEU3712766.1"/>
    </source>
</evidence>
<evidence type="ECO:0000256" key="2">
    <source>
        <dbReference type="ARBA" id="ARBA00022448"/>
    </source>
</evidence>
<dbReference type="CDD" id="cd06173">
    <property type="entry name" value="MFS_MefA_like"/>
    <property type="match status" value="1"/>
</dbReference>
<sequence>MLPLLALDTLHASTFQVSLLTSLGWLPYLLFSLPAGILADRVDQRKLMIVCDLGRLLLILSVPLTALAGRLTLGYLYAVVGVSGVLTVAFTVAYRGQLPKLVHRTQLVDGNGKLGMCESLAELTGPGLGGVLVGAIGASRALFANVLTYALSALTLALMRVPQEPADAPAPPARVPFRAALREGFAFVRREPVLLKLLLCTSVSNFFVTAANAIAVTFMVRELHAPTSAVGLVFTVGSVGGLLAGALASRIAGRMGTARIIWVAMLAPGPLYFLMPLAAPGWGVLLYAIGLAALAANSTLFNVAALSYRQLVTPPALLSRVGAVYLWIAYGVIPLGSLFGGALATGAGLRPTLWICALGMWSAALFVVLSPLRTLRDVPAGRPVAA</sequence>
<evidence type="ECO:0000256" key="4">
    <source>
        <dbReference type="ARBA" id="ARBA00022692"/>
    </source>
</evidence>
<keyword evidence="9" id="KW-1185">Reference proteome</keyword>
<accession>A0ABV2Z454</accession>
<keyword evidence="5 7" id="KW-1133">Transmembrane helix</keyword>
<name>A0ABV2Z454_9ACTN</name>
<dbReference type="Proteomes" id="UP001550853">
    <property type="component" value="Unassembled WGS sequence"/>
</dbReference>
<dbReference type="PANTHER" id="PTHR23513:SF6">
    <property type="entry name" value="MAJOR FACILITATOR SUPERFAMILY ASSOCIATED DOMAIN-CONTAINING PROTEIN"/>
    <property type="match status" value="1"/>
</dbReference>
<comment type="subcellular location">
    <subcellularLocation>
        <location evidence="1">Cell membrane</location>
        <topology evidence="1">Multi-pass membrane protein</topology>
    </subcellularLocation>
</comment>
<dbReference type="SUPFAM" id="SSF103473">
    <property type="entry name" value="MFS general substrate transporter"/>
    <property type="match status" value="1"/>
</dbReference>
<feature type="transmembrane region" description="Helical" evidence="7">
    <location>
        <begin position="317"/>
        <end position="340"/>
    </location>
</feature>
<evidence type="ECO:0000256" key="7">
    <source>
        <dbReference type="SAM" id="Phobius"/>
    </source>
</evidence>
<dbReference type="Pfam" id="PF05977">
    <property type="entry name" value="MFS_3"/>
    <property type="match status" value="1"/>
</dbReference>
<evidence type="ECO:0000256" key="5">
    <source>
        <dbReference type="ARBA" id="ARBA00022989"/>
    </source>
</evidence>
<feature type="transmembrane region" description="Helical" evidence="7">
    <location>
        <begin position="47"/>
        <end position="68"/>
    </location>
</feature>
<feature type="transmembrane region" description="Helical" evidence="7">
    <location>
        <begin position="260"/>
        <end position="279"/>
    </location>
</feature>
<feature type="transmembrane region" description="Helical" evidence="7">
    <location>
        <begin position="352"/>
        <end position="372"/>
    </location>
</feature>
<dbReference type="RefSeq" id="WP_051740010.1">
    <property type="nucleotide sequence ID" value="NZ_JBEZVI010000019.1"/>
</dbReference>
<proteinExistence type="predicted"/>
<protein>
    <submittedName>
        <fullName evidence="8">MFS transporter</fullName>
    </submittedName>
</protein>
<feature type="transmembrane region" description="Helical" evidence="7">
    <location>
        <begin position="74"/>
        <end position="94"/>
    </location>
</feature>
<dbReference type="InterPro" id="IPR036259">
    <property type="entry name" value="MFS_trans_sf"/>
</dbReference>
<keyword evidence="4 7" id="KW-0812">Transmembrane</keyword>
<feature type="transmembrane region" description="Helical" evidence="7">
    <location>
        <begin position="197"/>
        <end position="220"/>
    </location>
</feature>
<dbReference type="EMBL" id="JBEZVI010000019">
    <property type="protein sequence ID" value="MEU3712766.1"/>
    <property type="molecule type" value="Genomic_DNA"/>
</dbReference>
<gene>
    <name evidence="8" type="ORF">AB0E61_22055</name>
</gene>
<evidence type="ECO:0000256" key="1">
    <source>
        <dbReference type="ARBA" id="ARBA00004651"/>
    </source>
</evidence>